<evidence type="ECO:0000256" key="2">
    <source>
        <dbReference type="ARBA" id="ARBA00022553"/>
    </source>
</evidence>
<gene>
    <name evidence="7" type="ORF">E1288_42710</name>
</gene>
<name>A0A4R4XVU9_9PSEU</name>
<dbReference type="Gene3D" id="3.30.750.24">
    <property type="entry name" value="STAS domain"/>
    <property type="match status" value="1"/>
</dbReference>
<keyword evidence="2" id="KW-0597">Phosphoprotein</keyword>
<sequence length="310" mass="33714">MELGLTNTALPGGITLIEVTGELDVYTAPILRNRLTDAVNDGEYRLIVDLTGVEFLDSTGLGVLVGGLKRVRAHDGALVLVCSAERILKIFRVTGLTRVFQIEPDVASARARCADRTASLARPEPDVESVGWHWVPGRIYLSEEQGHRDVQAAVERALEAFGLEFGHAFTPESGSWFGEFLIRLKNSGTLPTKEEQFLKLSRALELRVLDRQQAEVDAAQGAAVAGLIQSLKDTPRAVVQIGSVLLVKVDEVIVVRNLTQVELAHWERNPALFRDPAAALLELQAATSDDAAAPHPSNSHERTASPHRTA</sequence>
<reference evidence="7 8" key="1">
    <citation type="submission" date="2019-03" db="EMBL/GenBank/DDBJ databases">
        <title>Draft genome sequences of novel Actinobacteria.</title>
        <authorList>
            <person name="Sahin N."/>
            <person name="Ay H."/>
            <person name="Saygin H."/>
        </authorList>
    </citation>
    <scope>NUCLEOTIDE SEQUENCE [LARGE SCALE GENOMIC DNA]</scope>
    <source>
        <strain evidence="7 8">7K502</strain>
    </source>
</reference>
<dbReference type="InterPro" id="IPR036513">
    <property type="entry name" value="STAS_dom_sf"/>
</dbReference>
<feature type="domain" description="STAS" evidence="6">
    <location>
        <begin position="13"/>
        <end position="113"/>
    </location>
</feature>
<keyword evidence="8" id="KW-1185">Reference proteome</keyword>
<dbReference type="EMBL" id="SMKW01000118">
    <property type="protein sequence ID" value="TDD35811.1"/>
    <property type="molecule type" value="Genomic_DNA"/>
</dbReference>
<evidence type="ECO:0000259" key="6">
    <source>
        <dbReference type="PROSITE" id="PS50801"/>
    </source>
</evidence>
<proteinExistence type="inferred from homology"/>
<organism evidence="7 8">
    <name type="scientific">Saccharopolyspora elongata</name>
    <dbReference type="NCBI Taxonomy" id="2530387"/>
    <lineage>
        <taxon>Bacteria</taxon>
        <taxon>Bacillati</taxon>
        <taxon>Actinomycetota</taxon>
        <taxon>Actinomycetes</taxon>
        <taxon>Pseudonocardiales</taxon>
        <taxon>Pseudonocardiaceae</taxon>
        <taxon>Saccharopolyspora</taxon>
    </lineage>
</organism>
<dbReference type="PANTHER" id="PTHR33495">
    <property type="entry name" value="ANTI-SIGMA FACTOR ANTAGONIST TM_1081-RELATED-RELATED"/>
    <property type="match status" value="1"/>
</dbReference>
<evidence type="ECO:0000256" key="1">
    <source>
        <dbReference type="ARBA" id="ARBA00009013"/>
    </source>
</evidence>
<protein>
    <recommendedName>
        <fullName evidence="4">Anti-sigma factor antagonist</fullName>
    </recommendedName>
</protein>
<accession>A0A4R4XVU9</accession>
<comment type="similarity">
    <text evidence="1 4">Belongs to the anti-sigma-factor antagonist family.</text>
</comment>
<comment type="caution">
    <text evidence="7">The sequence shown here is derived from an EMBL/GenBank/DDBJ whole genome shotgun (WGS) entry which is preliminary data.</text>
</comment>
<dbReference type="Proteomes" id="UP000294947">
    <property type="component" value="Unassembled WGS sequence"/>
</dbReference>
<dbReference type="PANTHER" id="PTHR33495:SF2">
    <property type="entry name" value="ANTI-SIGMA FACTOR ANTAGONIST TM_1081-RELATED"/>
    <property type="match status" value="1"/>
</dbReference>
<dbReference type="NCBIfam" id="TIGR00377">
    <property type="entry name" value="ant_ant_sig"/>
    <property type="match status" value="1"/>
</dbReference>
<dbReference type="AlphaFoldDB" id="A0A4R4XVU9"/>
<comment type="function">
    <text evidence="3">Positive regulator of sigma-B activity. Non-phosphorylated RsbV binds to RsbW, preventing its association with sigma-B. When phosphorylated, releases RsbW, which is then free to complex with and inactivate sigma-B.</text>
</comment>
<evidence type="ECO:0000256" key="4">
    <source>
        <dbReference type="RuleBase" id="RU003749"/>
    </source>
</evidence>
<dbReference type="OrthoDB" id="3695884at2"/>
<dbReference type="PROSITE" id="PS50801">
    <property type="entry name" value="STAS"/>
    <property type="match status" value="1"/>
</dbReference>
<evidence type="ECO:0000256" key="3">
    <source>
        <dbReference type="ARBA" id="ARBA00024670"/>
    </source>
</evidence>
<dbReference type="InterPro" id="IPR002645">
    <property type="entry name" value="STAS_dom"/>
</dbReference>
<evidence type="ECO:0000256" key="5">
    <source>
        <dbReference type="SAM" id="MobiDB-lite"/>
    </source>
</evidence>
<feature type="region of interest" description="Disordered" evidence="5">
    <location>
        <begin position="287"/>
        <end position="310"/>
    </location>
</feature>
<dbReference type="SUPFAM" id="SSF52091">
    <property type="entry name" value="SpoIIaa-like"/>
    <property type="match status" value="1"/>
</dbReference>
<evidence type="ECO:0000313" key="7">
    <source>
        <dbReference type="EMBL" id="TDD35811.1"/>
    </source>
</evidence>
<dbReference type="GO" id="GO:0043856">
    <property type="term" value="F:anti-sigma factor antagonist activity"/>
    <property type="evidence" value="ECO:0007669"/>
    <property type="project" value="InterPro"/>
</dbReference>
<evidence type="ECO:0000313" key="8">
    <source>
        <dbReference type="Proteomes" id="UP000294947"/>
    </source>
</evidence>
<dbReference type="CDD" id="cd07043">
    <property type="entry name" value="STAS_anti-anti-sigma_factors"/>
    <property type="match status" value="1"/>
</dbReference>
<dbReference type="Pfam" id="PF01740">
    <property type="entry name" value="STAS"/>
    <property type="match status" value="1"/>
</dbReference>
<dbReference type="InterPro" id="IPR003658">
    <property type="entry name" value="Anti-sigma_ant"/>
</dbReference>
<dbReference type="FunFam" id="3.30.750.24:FF:000001">
    <property type="entry name" value="Anti-sigma factor antagonist"/>
    <property type="match status" value="1"/>
</dbReference>